<evidence type="ECO:0000256" key="1">
    <source>
        <dbReference type="ARBA" id="ARBA00007637"/>
    </source>
</evidence>
<name>A0ABU0WX23_9PSEU</name>
<protein>
    <submittedName>
        <fullName evidence="3">NAD-dependent epimerase</fullName>
    </submittedName>
</protein>
<dbReference type="Gene3D" id="3.40.50.720">
    <property type="entry name" value="NAD(P)-binding Rossmann-like Domain"/>
    <property type="match status" value="1"/>
</dbReference>
<dbReference type="EMBL" id="NSDM01000003">
    <property type="protein sequence ID" value="MDQ2584407.1"/>
    <property type="molecule type" value="Genomic_DNA"/>
</dbReference>
<sequence>MRPTRGADVDVVVVTGSAGLVGGEAVRVLADRFDLVVGIDNMMRRDFLGAAAVGAAVEAPPNHRHHAVDVRDLEALGAVLREYGSDVRLVVHAAGQPSAEWAADAPLVDFEVNALGTVTALEAVRRWCPEAVVVVVSSRRVYGAAPDALPLVETATRWEVDPAHPYHEHGVDESLRLDRVDRTFLGVSKLAADLAAQEYGRRLGMAVGVFRCGSLAGARHAGVELDGFLSHLVRSAVRGAAFRVIGHGGKQVRDVLDARDLVEMFWQFYLSPRPGEVYHAGGGRERGASVLEFIARYEYLTGREVRFDYAPDHRFADVRWWLTDTRKFRRDYPDWRPVHDPSDVLLSLHRHWSGTALDLGGSGGVEFVHHGSPRLSGDAAAREESL</sequence>
<evidence type="ECO:0000313" key="3">
    <source>
        <dbReference type="EMBL" id="MDQ2584407.1"/>
    </source>
</evidence>
<dbReference type="Pfam" id="PF01370">
    <property type="entry name" value="Epimerase"/>
    <property type="match status" value="1"/>
</dbReference>
<dbReference type="PANTHER" id="PTHR43000">
    <property type="entry name" value="DTDP-D-GLUCOSE 4,6-DEHYDRATASE-RELATED"/>
    <property type="match status" value="1"/>
</dbReference>
<feature type="domain" description="NAD-dependent epimerase/dehydratase" evidence="2">
    <location>
        <begin position="12"/>
        <end position="279"/>
    </location>
</feature>
<comment type="similarity">
    <text evidence="1">Belongs to the NAD(P)-dependent epimerase/dehydratase family.</text>
</comment>
<evidence type="ECO:0000259" key="2">
    <source>
        <dbReference type="Pfam" id="PF01370"/>
    </source>
</evidence>
<gene>
    <name evidence="3" type="ORF">CKY47_10525</name>
</gene>
<dbReference type="InterPro" id="IPR036291">
    <property type="entry name" value="NAD(P)-bd_dom_sf"/>
</dbReference>
<keyword evidence="4" id="KW-1185">Reference proteome</keyword>
<dbReference type="InterPro" id="IPR001509">
    <property type="entry name" value="Epimerase_deHydtase"/>
</dbReference>
<proteinExistence type="inferred from homology"/>
<dbReference type="Proteomes" id="UP001225605">
    <property type="component" value="Unassembled WGS sequence"/>
</dbReference>
<reference evidence="3 4" key="1">
    <citation type="submission" date="2017-06" db="EMBL/GenBank/DDBJ databases">
        <title>Cultured bacterium strain Saccharothrix yanglingensis Hhs.015.</title>
        <authorList>
            <person name="Xia Y."/>
        </authorList>
    </citation>
    <scope>NUCLEOTIDE SEQUENCE [LARGE SCALE GENOMIC DNA]</scope>
    <source>
        <strain evidence="3 4">Hhs.015</strain>
    </source>
</reference>
<accession>A0ABU0WX23</accession>
<dbReference type="SUPFAM" id="SSF51735">
    <property type="entry name" value="NAD(P)-binding Rossmann-fold domains"/>
    <property type="match status" value="1"/>
</dbReference>
<comment type="caution">
    <text evidence="3">The sequence shown here is derived from an EMBL/GenBank/DDBJ whole genome shotgun (WGS) entry which is preliminary data.</text>
</comment>
<evidence type="ECO:0000313" key="4">
    <source>
        <dbReference type="Proteomes" id="UP001225605"/>
    </source>
</evidence>
<organism evidence="3 4">
    <name type="scientific">Saccharothrix yanglingensis</name>
    <dbReference type="NCBI Taxonomy" id="659496"/>
    <lineage>
        <taxon>Bacteria</taxon>
        <taxon>Bacillati</taxon>
        <taxon>Actinomycetota</taxon>
        <taxon>Actinomycetes</taxon>
        <taxon>Pseudonocardiales</taxon>
        <taxon>Pseudonocardiaceae</taxon>
        <taxon>Saccharothrix</taxon>
    </lineage>
</organism>